<name>A0A1I1KAS0_9LACT</name>
<feature type="transmembrane region" description="Helical" evidence="1">
    <location>
        <begin position="186"/>
        <end position="206"/>
    </location>
</feature>
<reference evidence="3" key="1">
    <citation type="submission" date="2016-10" db="EMBL/GenBank/DDBJ databases">
        <authorList>
            <person name="Varghese N."/>
            <person name="Submissions S."/>
        </authorList>
    </citation>
    <scope>NUCLEOTIDE SEQUENCE [LARGE SCALE GENOMIC DNA]</scope>
    <source>
        <strain evidence="3">DSM 23664</strain>
    </source>
</reference>
<dbReference type="EMBL" id="FOLT01000011">
    <property type="protein sequence ID" value="SFC57999.1"/>
    <property type="molecule type" value="Genomic_DNA"/>
</dbReference>
<gene>
    <name evidence="2" type="ORF">SAMN04488102_11141</name>
</gene>
<feature type="transmembrane region" description="Helical" evidence="1">
    <location>
        <begin position="212"/>
        <end position="235"/>
    </location>
</feature>
<dbReference type="OrthoDB" id="9815852at2"/>
<dbReference type="NCBIfam" id="NF038403">
    <property type="entry name" value="perm_prefix_1"/>
    <property type="match status" value="1"/>
</dbReference>
<keyword evidence="1" id="KW-0812">Transmembrane</keyword>
<dbReference type="STRING" id="753702.SAMN04488102_11141"/>
<accession>A0A1I1KAS0</accession>
<keyword evidence="1" id="KW-0472">Membrane</keyword>
<dbReference type="RefSeq" id="WP_091531008.1">
    <property type="nucleotide sequence ID" value="NZ_FOLT01000011.1"/>
</dbReference>
<organism evidence="2 3">
    <name type="scientific">Alkalibacterium subtropicum</name>
    <dbReference type="NCBI Taxonomy" id="753702"/>
    <lineage>
        <taxon>Bacteria</taxon>
        <taxon>Bacillati</taxon>
        <taxon>Bacillota</taxon>
        <taxon>Bacilli</taxon>
        <taxon>Lactobacillales</taxon>
        <taxon>Carnobacteriaceae</taxon>
        <taxon>Alkalibacterium</taxon>
    </lineage>
</organism>
<evidence type="ECO:0008006" key="4">
    <source>
        <dbReference type="Google" id="ProtNLM"/>
    </source>
</evidence>
<protein>
    <recommendedName>
        <fullName evidence="4">Beta-carotene 15,15'-monooxygenase</fullName>
    </recommendedName>
</protein>
<sequence length="322" mass="36034">MNTIREYIEQMFKGVPMTEETAQLKADILANLEDKYTALKDSGASEHEAIGTVIAEFGDIDELLEEFGVTRVNQQVTTNYETMGESDLRQYIQAKGKLGWNIGLGILSILAGMAGLLLFLAFQAVLPGALYIGLFFLFSFSVIGIGLFIIEGMKAGDLKRFNSPYIIFPNDKEQFISEQEDYKRSFIFSIVAGVSLCIMSITPILMGALTTLLPVLVGVAFSLLLIGVGIIFFTYSGNIWNAYENIKQNGKFVEVIEEEAARDERNRKMNYIIDEIYWPIIVVIYFVFSFTQGTWAWSWVIFVLAGALESTIKSLAGSWEKT</sequence>
<feature type="transmembrane region" description="Helical" evidence="1">
    <location>
        <begin position="98"/>
        <end position="122"/>
    </location>
</feature>
<dbReference type="InterPro" id="IPR047928">
    <property type="entry name" value="Perm_prefix_1"/>
</dbReference>
<dbReference type="Proteomes" id="UP000199612">
    <property type="component" value="Unassembled WGS sequence"/>
</dbReference>
<evidence type="ECO:0000256" key="1">
    <source>
        <dbReference type="SAM" id="Phobius"/>
    </source>
</evidence>
<dbReference type="AlphaFoldDB" id="A0A1I1KAS0"/>
<evidence type="ECO:0000313" key="2">
    <source>
        <dbReference type="EMBL" id="SFC57999.1"/>
    </source>
</evidence>
<feature type="transmembrane region" description="Helical" evidence="1">
    <location>
        <begin position="128"/>
        <end position="150"/>
    </location>
</feature>
<keyword evidence="3" id="KW-1185">Reference proteome</keyword>
<proteinExistence type="predicted"/>
<keyword evidence="1" id="KW-1133">Transmembrane helix</keyword>
<feature type="transmembrane region" description="Helical" evidence="1">
    <location>
        <begin position="271"/>
        <end position="290"/>
    </location>
</feature>
<evidence type="ECO:0000313" key="3">
    <source>
        <dbReference type="Proteomes" id="UP000199612"/>
    </source>
</evidence>